<name>A0A1L7WCC2_9HELO</name>
<organism evidence="5 6">
    <name type="scientific">Phialocephala subalpina</name>
    <dbReference type="NCBI Taxonomy" id="576137"/>
    <lineage>
        <taxon>Eukaryota</taxon>
        <taxon>Fungi</taxon>
        <taxon>Dikarya</taxon>
        <taxon>Ascomycota</taxon>
        <taxon>Pezizomycotina</taxon>
        <taxon>Leotiomycetes</taxon>
        <taxon>Helotiales</taxon>
        <taxon>Mollisiaceae</taxon>
        <taxon>Phialocephala</taxon>
        <taxon>Phialocephala fortinii species complex</taxon>
    </lineage>
</organism>
<dbReference type="Pfam" id="PF01822">
    <property type="entry name" value="WSC"/>
    <property type="match status" value="3"/>
</dbReference>
<keyword evidence="3" id="KW-0732">Signal</keyword>
<dbReference type="PROSITE" id="PS51212">
    <property type="entry name" value="WSC"/>
    <property type="match status" value="3"/>
</dbReference>
<protein>
    <recommendedName>
        <fullName evidence="4">WSC domain-containing protein</fullName>
    </recommendedName>
</protein>
<evidence type="ECO:0000256" key="2">
    <source>
        <dbReference type="SAM" id="MobiDB-lite"/>
    </source>
</evidence>
<proteinExistence type="predicted"/>
<dbReference type="Proteomes" id="UP000184330">
    <property type="component" value="Unassembled WGS sequence"/>
</dbReference>
<evidence type="ECO:0000256" key="3">
    <source>
        <dbReference type="SAM" id="SignalP"/>
    </source>
</evidence>
<dbReference type="InterPro" id="IPR002889">
    <property type="entry name" value="WSC_carb-bd"/>
</dbReference>
<feature type="domain" description="WSC" evidence="4">
    <location>
        <begin position="38"/>
        <end position="129"/>
    </location>
</feature>
<evidence type="ECO:0000259" key="4">
    <source>
        <dbReference type="PROSITE" id="PS51212"/>
    </source>
</evidence>
<feature type="region of interest" description="Disordered" evidence="2">
    <location>
        <begin position="355"/>
        <end position="399"/>
    </location>
</feature>
<dbReference type="Gene3D" id="2.60.120.260">
    <property type="entry name" value="Galactose-binding domain-like"/>
    <property type="match status" value="1"/>
</dbReference>
<keyword evidence="1" id="KW-0677">Repeat</keyword>
<dbReference type="OrthoDB" id="5985073at2759"/>
<dbReference type="STRING" id="576137.A0A1L7WCC2"/>
<evidence type="ECO:0000256" key="1">
    <source>
        <dbReference type="ARBA" id="ARBA00022737"/>
    </source>
</evidence>
<feature type="compositionally biased region" description="Low complexity" evidence="2">
    <location>
        <begin position="515"/>
        <end position="536"/>
    </location>
</feature>
<evidence type="ECO:0000313" key="6">
    <source>
        <dbReference type="Proteomes" id="UP000184330"/>
    </source>
</evidence>
<dbReference type="EMBL" id="FJOG01000001">
    <property type="protein sequence ID" value="CZR50423.1"/>
    <property type="molecule type" value="Genomic_DNA"/>
</dbReference>
<accession>A0A1L7WCC2</accession>
<evidence type="ECO:0000313" key="5">
    <source>
        <dbReference type="EMBL" id="CZR50423.1"/>
    </source>
</evidence>
<gene>
    <name evidence="5" type="ORF">PAC_00295</name>
</gene>
<feature type="region of interest" description="Disordered" evidence="2">
    <location>
        <begin position="515"/>
        <end position="538"/>
    </location>
</feature>
<dbReference type="PANTHER" id="PTHR45964:SF5">
    <property type="entry name" value="WSCD FAMILY MEMBER CG9164"/>
    <property type="match status" value="1"/>
</dbReference>
<dbReference type="AlphaFoldDB" id="A0A1L7WCC2"/>
<feature type="compositionally biased region" description="Low complexity" evidence="2">
    <location>
        <begin position="355"/>
        <end position="376"/>
    </location>
</feature>
<keyword evidence="6" id="KW-1185">Reference proteome</keyword>
<sequence length="706" mass="73016">MQPAFFSSVGILSFLIITTNASPLLQALSPRADAVIPGYTDEGCYTEATNMRALTGGTYFDDLMTVEKCAAACSGYTWFGVEYGRECYCGDTINTGSVPAPSTDCNFQCPGDATENCGAGNRLNMYSKASTAPATETLTTYSTLGCYTEATTGRALVGLSQADNTMTVEQCASICSGFTTFGVEWYRECYCGNTLMPGSVPAPSTDCKYACDGNSSEICGGDWRLNVYQFNIVTNTVSATATASTAASTPTAYAFIDCYTEATNMRALSLSSYYDDAMTVEKCAAHCAAYTYFGVEYSRECYCGNSINSGSVPAPIGDCSFPCLGNGAEQCGGSNRLDLYQYGAVQSSTTPTLSTSTLLSSSSTSPSASTIVSSSSGQSEGSAAPTSSAIPTPVPSSSASDIAATTSSTYLSSSSSIAITTSSTADVISSSSTTDLPTSSSSVYFSDSSSAAASSTLLSSSPSIISSSSSAALSSSSSIVESSSITQSSSPSSTFATSTSQSSSIVITSSSAMTTSTFSSTSSSTSSSTTSSTTTSGPTCATPLADAGFEATTAATVPWAVKYPATSNGYVTFNFQTPSTTTTPHGGSQVGAISYKQYSPALQSWFNQPITLCPNTVYNFSAFHKVSIVNPACNVYYYIGSADSNTVLTIFSSTAWSQVTTAWKQVTATYTSGSTTDVTFNIRLTCSTLTYAAPSYYFDDISFVAA</sequence>
<dbReference type="InterPro" id="IPR051589">
    <property type="entry name" value="Sialate-O-sulfotransferase"/>
</dbReference>
<feature type="chain" id="PRO_5012159783" description="WSC domain-containing protein" evidence="3">
    <location>
        <begin position="22"/>
        <end position="706"/>
    </location>
</feature>
<feature type="domain" description="WSC" evidence="4">
    <location>
        <begin position="140"/>
        <end position="231"/>
    </location>
</feature>
<reference evidence="5 6" key="1">
    <citation type="submission" date="2016-03" db="EMBL/GenBank/DDBJ databases">
        <authorList>
            <person name="Ploux O."/>
        </authorList>
    </citation>
    <scope>NUCLEOTIDE SEQUENCE [LARGE SCALE GENOMIC DNA]</scope>
    <source>
        <strain evidence="5 6">UAMH 11012</strain>
    </source>
</reference>
<feature type="compositionally biased region" description="Polar residues" evidence="2">
    <location>
        <begin position="377"/>
        <end position="390"/>
    </location>
</feature>
<feature type="signal peptide" evidence="3">
    <location>
        <begin position="1"/>
        <end position="21"/>
    </location>
</feature>
<dbReference type="PANTHER" id="PTHR45964">
    <property type="entry name" value="WSCD FAMILY MEMBER CG9164"/>
    <property type="match status" value="1"/>
</dbReference>
<dbReference type="SMART" id="SM00321">
    <property type="entry name" value="WSC"/>
    <property type="match status" value="3"/>
</dbReference>
<feature type="domain" description="WSC" evidence="4">
    <location>
        <begin position="252"/>
        <end position="343"/>
    </location>
</feature>